<organism evidence="2 3">
    <name type="scientific">Nocardia pseudobrasiliensis</name>
    <dbReference type="NCBI Taxonomy" id="45979"/>
    <lineage>
        <taxon>Bacteria</taxon>
        <taxon>Bacillati</taxon>
        <taxon>Actinomycetota</taxon>
        <taxon>Actinomycetes</taxon>
        <taxon>Mycobacteriales</taxon>
        <taxon>Nocardiaceae</taxon>
        <taxon>Nocardia</taxon>
    </lineage>
</organism>
<accession>A0A370ICQ6</accession>
<dbReference type="AlphaFoldDB" id="A0A370ICQ6"/>
<dbReference type="Proteomes" id="UP000254869">
    <property type="component" value="Unassembled WGS sequence"/>
</dbReference>
<dbReference type="STRING" id="1210086.GCA_001613105_04885"/>
<evidence type="ECO:0000256" key="1">
    <source>
        <dbReference type="SAM" id="Phobius"/>
    </source>
</evidence>
<feature type="transmembrane region" description="Helical" evidence="1">
    <location>
        <begin position="79"/>
        <end position="99"/>
    </location>
</feature>
<feature type="transmembrane region" description="Helical" evidence="1">
    <location>
        <begin position="31"/>
        <end position="59"/>
    </location>
</feature>
<keyword evidence="1" id="KW-0472">Membrane</keyword>
<protein>
    <submittedName>
        <fullName evidence="2">Uncharacterized protein</fullName>
    </submittedName>
</protein>
<reference evidence="2 3" key="1">
    <citation type="submission" date="2018-07" db="EMBL/GenBank/DDBJ databases">
        <title>Genomic Encyclopedia of Type Strains, Phase IV (KMG-IV): sequencing the most valuable type-strain genomes for metagenomic binning, comparative biology and taxonomic classification.</title>
        <authorList>
            <person name="Goeker M."/>
        </authorList>
    </citation>
    <scope>NUCLEOTIDE SEQUENCE [LARGE SCALE GENOMIC DNA]</scope>
    <source>
        <strain evidence="2 3">DSM 44290</strain>
    </source>
</reference>
<evidence type="ECO:0000313" key="2">
    <source>
        <dbReference type="EMBL" id="RDI68493.1"/>
    </source>
</evidence>
<sequence length="136" mass="14439">MRNKLDQRDSGLASGVFLKPQRQPSRGGLDVIGAVLLFVGVFFFGNVLTFVVGMLGAPGGASSECTGQCRTYVDAGSDLMGYGTYGIGLVVLILIAWSVRRERRAMVWPLLSIPVLILVAIVSFWLAAHGAASAHS</sequence>
<keyword evidence="1" id="KW-0812">Transmembrane</keyword>
<dbReference type="EMBL" id="QQBC01000001">
    <property type="protein sequence ID" value="RDI68493.1"/>
    <property type="molecule type" value="Genomic_DNA"/>
</dbReference>
<evidence type="ECO:0000313" key="3">
    <source>
        <dbReference type="Proteomes" id="UP000254869"/>
    </source>
</evidence>
<comment type="caution">
    <text evidence="2">The sequence shown here is derived from an EMBL/GenBank/DDBJ whole genome shotgun (WGS) entry which is preliminary data.</text>
</comment>
<proteinExistence type="predicted"/>
<gene>
    <name evidence="2" type="ORF">DFR76_10128</name>
</gene>
<keyword evidence="1" id="KW-1133">Transmembrane helix</keyword>
<name>A0A370ICQ6_9NOCA</name>
<feature type="transmembrane region" description="Helical" evidence="1">
    <location>
        <begin position="106"/>
        <end position="128"/>
    </location>
</feature>
<keyword evidence="3" id="KW-1185">Reference proteome</keyword>